<reference evidence="1" key="1">
    <citation type="submission" date="2014-09" db="EMBL/GenBank/DDBJ databases">
        <authorList>
            <person name="Magalhaes I.L.F."/>
            <person name="Oliveira U."/>
            <person name="Santos F.R."/>
            <person name="Vidigal T.H.D.A."/>
            <person name="Brescovit A.D."/>
            <person name="Santos A.J."/>
        </authorList>
    </citation>
    <scope>NUCLEOTIDE SEQUENCE</scope>
    <source>
        <tissue evidence="1">Shoot tissue taken approximately 20 cm above the soil surface</tissue>
    </source>
</reference>
<proteinExistence type="predicted"/>
<name>A0A0A9H7C6_ARUDO</name>
<sequence length="76" mass="9072">MIQVHRRGNRVRQARPPFPDLVIVEVEQRHPRAAAVLCSRDLSHRCRDLRPVDLQARRVPGIRRVRVRHPARFRRL</sequence>
<dbReference type="EMBL" id="GBRH01169078">
    <property type="protein sequence ID" value="JAE28818.1"/>
    <property type="molecule type" value="Transcribed_RNA"/>
</dbReference>
<dbReference type="AlphaFoldDB" id="A0A0A9H7C6"/>
<organism evidence="1">
    <name type="scientific">Arundo donax</name>
    <name type="common">Giant reed</name>
    <name type="synonym">Donax arundinaceus</name>
    <dbReference type="NCBI Taxonomy" id="35708"/>
    <lineage>
        <taxon>Eukaryota</taxon>
        <taxon>Viridiplantae</taxon>
        <taxon>Streptophyta</taxon>
        <taxon>Embryophyta</taxon>
        <taxon>Tracheophyta</taxon>
        <taxon>Spermatophyta</taxon>
        <taxon>Magnoliopsida</taxon>
        <taxon>Liliopsida</taxon>
        <taxon>Poales</taxon>
        <taxon>Poaceae</taxon>
        <taxon>PACMAD clade</taxon>
        <taxon>Arundinoideae</taxon>
        <taxon>Arundineae</taxon>
        <taxon>Arundo</taxon>
    </lineage>
</organism>
<evidence type="ECO:0000313" key="1">
    <source>
        <dbReference type="EMBL" id="JAE28818.1"/>
    </source>
</evidence>
<reference evidence="1" key="2">
    <citation type="journal article" date="2015" name="Data Brief">
        <title>Shoot transcriptome of the giant reed, Arundo donax.</title>
        <authorList>
            <person name="Barrero R.A."/>
            <person name="Guerrero F.D."/>
            <person name="Moolhuijzen P."/>
            <person name="Goolsby J.A."/>
            <person name="Tidwell J."/>
            <person name="Bellgard S.E."/>
            <person name="Bellgard M.I."/>
        </authorList>
    </citation>
    <scope>NUCLEOTIDE SEQUENCE</scope>
    <source>
        <tissue evidence="1">Shoot tissue taken approximately 20 cm above the soil surface</tissue>
    </source>
</reference>
<protein>
    <submittedName>
        <fullName evidence="1">Uncharacterized protein</fullName>
    </submittedName>
</protein>
<accession>A0A0A9H7C6</accession>